<dbReference type="eggNOG" id="COG2771">
    <property type="taxonomic scope" value="Bacteria"/>
</dbReference>
<keyword evidence="2" id="KW-0238">DNA-binding</keyword>
<dbReference type="SUPFAM" id="SSF55781">
    <property type="entry name" value="GAF domain-like"/>
    <property type="match status" value="1"/>
</dbReference>
<dbReference type="STRING" id="1179773.BN6_48730"/>
<dbReference type="Proteomes" id="UP000006281">
    <property type="component" value="Chromosome"/>
</dbReference>
<dbReference type="PRINTS" id="PR00038">
    <property type="entry name" value="HTHLUXR"/>
</dbReference>
<dbReference type="GO" id="GO:0006355">
    <property type="term" value="P:regulation of DNA-templated transcription"/>
    <property type="evidence" value="ECO:0007669"/>
    <property type="project" value="InterPro"/>
</dbReference>
<evidence type="ECO:0000256" key="2">
    <source>
        <dbReference type="ARBA" id="ARBA00023125"/>
    </source>
</evidence>
<protein>
    <recommendedName>
        <fullName evidence="4">HTH luxR-type domain-containing protein</fullName>
    </recommendedName>
</protein>
<dbReference type="EMBL" id="HE804045">
    <property type="protein sequence ID" value="CCH32145.1"/>
    <property type="molecule type" value="Genomic_DNA"/>
</dbReference>
<dbReference type="PANTHER" id="PTHR44688:SF16">
    <property type="entry name" value="DNA-BINDING TRANSCRIPTIONAL ACTIVATOR DEVR_DOSR"/>
    <property type="match status" value="1"/>
</dbReference>
<dbReference type="BioCyc" id="SESP1179773:BN6_RS23565-MONOMER"/>
<dbReference type="PROSITE" id="PS50043">
    <property type="entry name" value="HTH_LUXR_2"/>
    <property type="match status" value="1"/>
</dbReference>
<name>K0JWF4_SACES</name>
<dbReference type="SUPFAM" id="SSF46894">
    <property type="entry name" value="C-terminal effector domain of the bipartite response regulators"/>
    <property type="match status" value="1"/>
</dbReference>
<dbReference type="InterPro" id="IPR000792">
    <property type="entry name" value="Tscrpt_reg_LuxR_C"/>
</dbReference>
<dbReference type="SMART" id="SM00421">
    <property type="entry name" value="HTH_LUXR"/>
    <property type="match status" value="1"/>
</dbReference>
<keyword evidence="1" id="KW-0805">Transcription regulation</keyword>
<dbReference type="AlphaFoldDB" id="K0JWF4"/>
<keyword evidence="3" id="KW-0804">Transcription</keyword>
<evidence type="ECO:0000313" key="6">
    <source>
        <dbReference type="Proteomes" id="UP000006281"/>
    </source>
</evidence>
<dbReference type="InterPro" id="IPR036388">
    <property type="entry name" value="WH-like_DNA-bd_sf"/>
</dbReference>
<reference evidence="5 6" key="1">
    <citation type="journal article" date="2012" name="BMC Genomics">
        <title>Complete genome sequence of Saccharothrix espanaensis DSM 44229T and comparison to the other completely sequenced Pseudonocardiaceae.</title>
        <authorList>
            <person name="Strobel T."/>
            <person name="Al-Dilaimi A."/>
            <person name="Blom J."/>
            <person name="Gessner A."/>
            <person name="Kalinowski J."/>
            <person name="Luzhetska M."/>
            <person name="Puhler A."/>
            <person name="Szczepanowski R."/>
            <person name="Bechthold A."/>
            <person name="Ruckert C."/>
        </authorList>
    </citation>
    <scope>NUCLEOTIDE SEQUENCE [LARGE SCALE GENOMIC DNA]</scope>
    <source>
        <strain evidence="6">ATCC 51144 / DSM 44229 / JCM 9112 / NBRC 15066 / NRRL 15764</strain>
    </source>
</reference>
<dbReference type="GO" id="GO:0003677">
    <property type="term" value="F:DNA binding"/>
    <property type="evidence" value="ECO:0007669"/>
    <property type="project" value="UniProtKB-KW"/>
</dbReference>
<dbReference type="InterPro" id="IPR016032">
    <property type="entry name" value="Sig_transdc_resp-reg_C-effctor"/>
</dbReference>
<dbReference type="KEGG" id="sesp:BN6_48730"/>
<gene>
    <name evidence="5" type="ordered locus">BN6_48730</name>
</gene>
<feature type="domain" description="HTH luxR-type" evidence="4">
    <location>
        <begin position="284"/>
        <end position="347"/>
    </location>
</feature>
<proteinExistence type="predicted"/>
<evidence type="ECO:0000256" key="1">
    <source>
        <dbReference type="ARBA" id="ARBA00023015"/>
    </source>
</evidence>
<evidence type="ECO:0000256" key="3">
    <source>
        <dbReference type="ARBA" id="ARBA00023163"/>
    </source>
</evidence>
<evidence type="ECO:0000259" key="4">
    <source>
        <dbReference type="PROSITE" id="PS50043"/>
    </source>
</evidence>
<dbReference type="PATRIC" id="fig|1179773.3.peg.4888"/>
<dbReference type="CDD" id="cd06170">
    <property type="entry name" value="LuxR_C_like"/>
    <property type="match status" value="1"/>
</dbReference>
<dbReference type="PANTHER" id="PTHR44688">
    <property type="entry name" value="DNA-BINDING TRANSCRIPTIONAL ACTIVATOR DEVR_DOSR"/>
    <property type="match status" value="1"/>
</dbReference>
<accession>K0JWF4</accession>
<evidence type="ECO:0000313" key="5">
    <source>
        <dbReference type="EMBL" id="CCH32145.1"/>
    </source>
</evidence>
<sequence>MGGATLGRMDRSGERLLRELPAATGQGAGWEELGAEVSRVVASVVPHDGLRMAGVGPAAGAGPASFSFWHGYEAGFGQALLSGCYAGDDPFGWEDSARRPVVVAGEGGRDDVVRRLFAAHGVGGELRVLLRDGRGVWGTLGLIRARGARPFGERDLADAARLAPALAAFLRRHVTAGPPAVAAPSPPPGVLVLGPDHGIRAVTPAALAWRSDLEARLRAPEWTGRTFFAGLSALARTRSEPVLVLGPAASYGRWIACQAERLQDGSGDVAVVIQAATAAQLLPSFCSWYGMTARERQVVEHLHSGAAPKNIARRLDLSVHTVNDHLKSVFRKTGAQGRDHLIAAMNG</sequence>
<keyword evidence="6" id="KW-1185">Reference proteome</keyword>
<organism evidence="5 6">
    <name type="scientific">Saccharothrix espanaensis (strain ATCC 51144 / DSM 44229 / JCM 9112 / NBRC 15066 / NRRL 15764)</name>
    <dbReference type="NCBI Taxonomy" id="1179773"/>
    <lineage>
        <taxon>Bacteria</taxon>
        <taxon>Bacillati</taxon>
        <taxon>Actinomycetota</taxon>
        <taxon>Actinomycetes</taxon>
        <taxon>Pseudonocardiales</taxon>
        <taxon>Pseudonocardiaceae</taxon>
        <taxon>Saccharothrix</taxon>
    </lineage>
</organism>
<dbReference type="HOGENOM" id="CLU_061962_0_0_11"/>
<dbReference type="Pfam" id="PF00196">
    <property type="entry name" value="GerE"/>
    <property type="match status" value="1"/>
</dbReference>
<dbReference type="Gene3D" id="1.10.10.10">
    <property type="entry name" value="Winged helix-like DNA-binding domain superfamily/Winged helix DNA-binding domain"/>
    <property type="match status" value="1"/>
</dbReference>